<dbReference type="Gene3D" id="3.40.50.2300">
    <property type="match status" value="1"/>
</dbReference>
<dbReference type="PROSITE" id="PS50110">
    <property type="entry name" value="RESPONSE_REGULATORY"/>
    <property type="match status" value="1"/>
</dbReference>
<dbReference type="Proteomes" id="UP000028984">
    <property type="component" value="Unassembled WGS sequence"/>
</dbReference>
<keyword evidence="1" id="KW-0238">DNA-binding</keyword>
<dbReference type="SUPFAM" id="SSF46894">
    <property type="entry name" value="C-terminal effector domain of the bipartite response regulators"/>
    <property type="match status" value="1"/>
</dbReference>
<dbReference type="InterPro" id="IPR016032">
    <property type="entry name" value="Sig_transdc_resp-reg_C-effctor"/>
</dbReference>
<proteinExistence type="predicted"/>
<dbReference type="SUPFAM" id="SSF52172">
    <property type="entry name" value="CheY-like"/>
    <property type="match status" value="1"/>
</dbReference>
<dbReference type="AlphaFoldDB" id="A0A087CPA6"/>
<organism evidence="5 6">
    <name type="scientific">Bifidobacterium reuteri DSM 23975</name>
    <dbReference type="NCBI Taxonomy" id="1437610"/>
    <lineage>
        <taxon>Bacteria</taxon>
        <taxon>Bacillati</taxon>
        <taxon>Actinomycetota</taxon>
        <taxon>Actinomycetes</taxon>
        <taxon>Bifidobacteriales</taxon>
        <taxon>Bifidobacteriaceae</taxon>
        <taxon>Bifidobacterium</taxon>
    </lineage>
</organism>
<dbReference type="PANTHER" id="PTHR43214">
    <property type="entry name" value="TWO-COMPONENT RESPONSE REGULATOR"/>
    <property type="match status" value="1"/>
</dbReference>
<evidence type="ECO:0000313" key="6">
    <source>
        <dbReference type="Proteomes" id="UP000028984"/>
    </source>
</evidence>
<gene>
    <name evidence="5" type="ORF">BREU_1925</name>
</gene>
<dbReference type="InterPro" id="IPR036388">
    <property type="entry name" value="WH-like_DNA-bd_sf"/>
</dbReference>
<dbReference type="CDD" id="cd06170">
    <property type="entry name" value="LuxR_C_like"/>
    <property type="match status" value="1"/>
</dbReference>
<dbReference type="PRINTS" id="PR00038">
    <property type="entry name" value="HTHLUXR"/>
</dbReference>
<evidence type="ECO:0000259" key="4">
    <source>
        <dbReference type="PROSITE" id="PS50110"/>
    </source>
</evidence>
<dbReference type="GO" id="GO:0000160">
    <property type="term" value="P:phosphorelay signal transduction system"/>
    <property type="evidence" value="ECO:0007669"/>
    <property type="project" value="InterPro"/>
</dbReference>
<dbReference type="PANTHER" id="PTHR43214:SF43">
    <property type="entry name" value="TWO-COMPONENT RESPONSE REGULATOR"/>
    <property type="match status" value="1"/>
</dbReference>
<keyword evidence="6" id="KW-1185">Reference proteome</keyword>
<feature type="domain" description="HTH luxR-type" evidence="3">
    <location>
        <begin position="157"/>
        <end position="222"/>
    </location>
</feature>
<dbReference type="InterPro" id="IPR011006">
    <property type="entry name" value="CheY-like_superfamily"/>
</dbReference>
<evidence type="ECO:0000259" key="3">
    <source>
        <dbReference type="PROSITE" id="PS50043"/>
    </source>
</evidence>
<dbReference type="SMART" id="SM00421">
    <property type="entry name" value="HTH_LUXR"/>
    <property type="match status" value="1"/>
</dbReference>
<reference evidence="5 6" key="1">
    <citation type="submission" date="2014-03" db="EMBL/GenBank/DDBJ databases">
        <title>Genomics of Bifidobacteria.</title>
        <authorList>
            <person name="Ventura M."/>
            <person name="Milani C."/>
            <person name="Lugli G.A."/>
        </authorList>
    </citation>
    <scope>NUCLEOTIDE SEQUENCE [LARGE SCALE GENOMIC DNA]</scope>
    <source>
        <strain evidence="5 6">DSM 23975</strain>
    </source>
</reference>
<name>A0A087CPA6_9BIFI</name>
<dbReference type="Gene3D" id="1.10.10.10">
    <property type="entry name" value="Winged helix-like DNA-binding domain superfamily/Winged helix DNA-binding domain"/>
    <property type="match status" value="1"/>
</dbReference>
<dbReference type="OrthoDB" id="9808843at2"/>
<keyword evidence="2" id="KW-0597">Phosphoprotein</keyword>
<feature type="modified residue" description="4-aspartylphosphate" evidence="2">
    <location>
        <position position="69"/>
    </location>
</feature>
<dbReference type="Pfam" id="PF00072">
    <property type="entry name" value="Response_reg"/>
    <property type="match status" value="1"/>
</dbReference>
<dbReference type="EMBL" id="JGZK01000010">
    <property type="protein sequence ID" value="KFI85106.1"/>
    <property type="molecule type" value="Genomic_DNA"/>
</dbReference>
<evidence type="ECO:0000256" key="1">
    <source>
        <dbReference type="ARBA" id="ARBA00023125"/>
    </source>
</evidence>
<dbReference type="Pfam" id="PF00196">
    <property type="entry name" value="GerE"/>
    <property type="match status" value="1"/>
</dbReference>
<evidence type="ECO:0000256" key="2">
    <source>
        <dbReference type="PROSITE-ProRule" id="PRU00169"/>
    </source>
</evidence>
<dbReference type="GO" id="GO:0006355">
    <property type="term" value="P:regulation of DNA-templated transcription"/>
    <property type="evidence" value="ECO:0007669"/>
    <property type="project" value="InterPro"/>
</dbReference>
<dbReference type="PROSITE" id="PS00622">
    <property type="entry name" value="HTH_LUXR_1"/>
    <property type="match status" value="1"/>
</dbReference>
<dbReference type="GO" id="GO:0003677">
    <property type="term" value="F:DNA binding"/>
    <property type="evidence" value="ECO:0007669"/>
    <property type="project" value="UniProtKB-KW"/>
</dbReference>
<dbReference type="eggNOG" id="COG2197">
    <property type="taxonomic scope" value="Bacteria"/>
</dbReference>
<protein>
    <submittedName>
        <fullName evidence="5">Two component transcriptional regulator, LuxR family</fullName>
    </submittedName>
</protein>
<dbReference type="InterPro" id="IPR039420">
    <property type="entry name" value="WalR-like"/>
</dbReference>
<dbReference type="InterPro" id="IPR001789">
    <property type="entry name" value="Sig_transdc_resp-reg_receiver"/>
</dbReference>
<accession>A0A087CPA6</accession>
<comment type="caution">
    <text evidence="5">The sequence shown here is derived from an EMBL/GenBank/DDBJ whole genome shotgun (WGS) entry which is preliminary data.</text>
</comment>
<sequence>MGENMGQEPYRIGIVDDDLMTLIGLRAVIVSQRSEFANNVEISWAVRSGCDAIDRCVNESTRPNMVLVDMCMDGDSGAFTCRRIRSYSAKMVIIAITSHSLNKYRNAAREAGAQALMDKADARGIRKCIYDYARGKEYIEASYETPLEAYRKIADGRNKNDGILSEKEKEVMNLCIRGMTSKEVAEKLGLSESTIKTHIRHTIVKLGVDNKLQAVQKWTEISQGIF</sequence>
<dbReference type="PROSITE" id="PS50043">
    <property type="entry name" value="HTH_LUXR_2"/>
    <property type="match status" value="1"/>
</dbReference>
<dbReference type="STRING" id="1437610.BREU_1925"/>
<evidence type="ECO:0000313" key="5">
    <source>
        <dbReference type="EMBL" id="KFI85106.1"/>
    </source>
</evidence>
<dbReference type="SMART" id="SM00448">
    <property type="entry name" value="REC"/>
    <property type="match status" value="1"/>
</dbReference>
<feature type="domain" description="Response regulatory" evidence="4">
    <location>
        <begin position="11"/>
        <end position="134"/>
    </location>
</feature>
<dbReference type="InterPro" id="IPR000792">
    <property type="entry name" value="Tscrpt_reg_LuxR_C"/>
</dbReference>